<organism evidence="1 2">
    <name type="scientific">Melia azedarach</name>
    <name type="common">Chinaberry tree</name>
    <dbReference type="NCBI Taxonomy" id="155640"/>
    <lineage>
        <taxon>Eukaryota</taxon>
        <taxon>Viridiplantae</taxon>
        <taxon>Streptophyta</taxon>
        <taxon>Embryophyta</taxon>
        <taxon>Tracheophyta</taxon>
        <taxon>Spermatophyta</taxon>
        <taxon>Magnoliopsida</taxon>
        <taxon>eudicotyledons</taxon>
        <taxon>Gunneridae</taxon>
        <taxon>Pentapetalae</taxon>
        <taxon>rosids</taxon>
        <taxon>malvids</taxon>
        <taxon>Sapindales</taxon>
        <taxon>Meliaceae</taxon>
        <taxon>Melia</taxon>
    </lineage>
</organism>
<dbReference type="EMBL" id="CM051407">
    <property type="protein sequence ID" value="KAJ4700958.1"/>
    <property type="molecule type" value="Genomic_DNA"/>
</dbReference>
<comment type="caution">
    <text evidence="1">The sequence shown here is derived from an EMBL/GenBank/DDBJ whole genome shotgun (WGS) entry which is preliminary data.</text>
</comment>
<evidence type="ECO:0000313" key="1">
    <source>
        <dbReference type="EMBL" id="KAJ4700958.1"/>
    </source>
</evidence>
<gene>
    <name evidence="1" type="ORF">OWV82_024269</name>
</gene>
<sequence length="600" mass="66759">MLQQGDTPALLATSSSGDAAAAAATTAAAAAVGGTHDGGGGGAGAGAGAEVNNNSAGEEDNKGRGDEGDRSFGGNRWPRQETLALLEIRSDMDQVFRDSSLKGPLWEEVSRKLAELGYNRSAKKCKEKFENVYKYHKRTKEGRTGKPEGKHYKFFNQLEALDHHHHHHHNSHSIMQTKNQTPIMQATSAVPSWSVNPPNSVSHINVASAANPITIVPQNAVVPPVVNPTVTPLTQAVNSYQSNLPSSFQNVHGNLFSSSTSSSTASDEEYEEQRGTRKRKWKEFFKRLTKEVIKKQEQLQNKFLEEIERRERERISREEAWRVQEIARINREHDILIQERSTAAAKDAAVIAFLQKISGQQQNPVRETPPQPTQVHPPPPTAAPPQQPPQPQPPAVITINDLNAALTKQSNGENAVMSSSSRWPKAEVQALIKFRTDLANKYHENGPKGPLWEEISMAMKSIGYNRSAKRCKEKWENINKYFKKVKESNKKRSEDSKTCPYFSQLDALYKERSKNENASGYGSVKAVNHNMAPLMVQPEQQWPLHQNQPPLSDQIQEEEEEEDIGESEEEYEEEEEEEGNNGGYEVVANKSTAASMGNTE</sequence>
<dbReference type="Proteomes" id="UP001164539">
    <property type="component" value="Chromosome 14"/>
</dbReference>
<accession>A0ACC1WRM4</accession>
<protein>
    <submittedName>
        <fullName evidence="1">Trihelix transcription factor GT-2-like</fullName>
    </submittedName>
</protein>
<name>A0ACC1WRM4_MELAZ</name>
<keyword evidence="2" id="KW-1185">Reference proteome</keyword>
<reference evidence="1 2" key="1">
    <citation type="journal article" date="2023" name="Science">
        <title>Complex scaffold remodeling in plant triterpene biosynthesis.</title>
        <authorList>
            <person name="De La Pena R."/>
            <person name="Hodgson H."/>
            <person name="Liu J.C."/>
            <person name="Stephenson M.J."/>
            <person name="Martin A.C."/>
            <person name="Owen C."/>
            <person name="Harkess A."/>
            <person name="Leebens-Mack J."/>
            <person name="Jimenez L.E."/>
            <person name="Osbourn A."/>
            <person name="Sattely E.S."/>
        </authorList>
    </citation>
    <scope>NUCLEOTIDE SEQUENCE [LARGE SCALE GENOMIC DNA]</scope>
    <source>
        <strain evidence="2">cv. JPN11</strain>
        <tissue evidence="1">Leaf</tissue>
    </source>
</reference>
<proteinExistence type="predicted"/>
<evidence type="ECO:0000313" key="2">
    <source>
        <dbReference type="Proteomes" id="UP001164539"/>
    </source>
</evidence>